<dbReference type="Gene3D" id="3.40.190.10">
    <property type="entry name" value="Periplasmic binding protein-like II"/>
    <property type="match status" value="1"/>
</dbReference>
<protein>
    <submittedName>
        <fullName evidence="4">Tripartite tricarboxylate transporter family receptor</fullName>
    </submittedName>
</protein>
<dbReference type="PROSITE" id="PS51257">
    <property type="entry name" value="PROKAR_LIPOPROTEIN"/>
    <property type="match status" value="1"/>
</dbReference>
<feature type="transmembrane region" description="Helical" evidence="2">
    <location>
        <begin position="398"/>
        <end position="419"/>
    </location>
</feature>
<dbReference type="PANTHER" id="PTHR42928">
    <property type="entry name" value="TRICARBOXYLATE-BINDING PROTEIN"/>
    <property type="match status" value="1"/>
</dbReference>
<dbReference type="EMBL" id="SJPX01000004">
    <property type="protein sequence ID" value="TWU49846.1"/>
    <property type="molecule type" value="Genomic_DNA"/>
</dbReference>
<dbReference type="Proteomes" id="UP000317977">
    <property type="component" value="Unassembled WGS sequence"/>
</dbReference>
<organism evidence="4 5">
    <name type="scientific">Rubripirellula reticaptiva</name>
    <dbReference type="NCBI Taxonomy" id="2528013"/>
    <lineage>
        <taxon>Bacteria</taxon>
        <taxon>Pseudomonadati</taxon>
        <taxon>Planctomycetota</taxon>
        <taxon>Planctomycetia</taxon>
        <taxon>Pirellulales</taxon>
        <taxon>Pirellulaceae</taxon>
        <taxon>Rubripirellula</taxon>
    </lineage>
</organism>
<feature type="transmembrane region" description="Helical" evidence="2">
    <location>
        <begin position="370"/>
        <end position="392"/>
    </location>
</feature>
<evidence type="ECO:0000313" key="5">
    <source>
        <dbReference type="Proteomes" id="UP000317977"/>
    </source>
</evidence>
<dbReference type="InterPro" id="IPR009936">
    <property type="entry name" value="DUF1468"/>
</dbReference>
<dbReference type="AlphaFoldDB" id="A0A5C6EQG5"/>
<feature type="transmembrane region" description="Helical" evidence="2">
    <location>
        <begin position="337"/>
        <end position="358"/>
    </location>
</feature>
<sequence>MRILTSAVHQTVARQVVVLGWGFAFFVLGCDSSRSGSDLAYPQRAIKVIVPFAAGGGSDTFARIISTAVEEQGLLSEPLVIINVPGAGGTIGSRRVKNARPDGYTVLLLHEGILTAKHSGQASYGPEAFTPIAGTSDATQVIAVAGDSPIENLSALMDSALSTPDTVVFSANVGAPSHFAGLMLEAEKPGASFRYTQTGGGAKRFAALQGGHVDVSAFSIAEYVQFAPSGMRALALLGPDRNADLPDVPTAQEQGFDVISQNMQFWWAPLGTPVDRVETVAAAVCSAMNSPSVEKQLSAMKIAPVALRGEALEQELDRRSRRITAVAPRQNADLPNFPMIALVLTIVIAGVSLVRARSRSRATEATCPPLIANWSSFECFTLVGIMTIAYAISLHSGVLGFIPCTAVYAFALSGTLAKASGALRRPIQPRVVASILIVTTTMSFGMHFLFTKVLVVDLP</sequence>
<dbReference type="CDD" id="cd07012">
    <property type="entry name" value="PBP2_Bug_TTT"/>
    <property type="match status" value="1"/>
</dbReference>
<dbReference type="InterPro" id="IPR005064">
    <property type="entry name" value="BUG"/>
</dbReference>
<feature type="domain" description="DUF1468" evidence="3">
    <location>
        <begin position="327"/>
        <end position="459"/>
    </location>
</feature>
<evidence type="ECO:0000259" key="3">
    <source>
        <dbReference type="Pfam" id="PF07331"/>
    </source>
</evidence>
<reference evidence="4 5" key="1">
    <citation type="submission" date="2019-02" db="EMBL/GenBank/DDBJ databases">
        <title>Deep-cultivation of Planctomycetes and their phenomic and genomic characterization uncovers novel biology.</title>
        <authorList>
            <person name="Wiegand S."/>
            <person name="Jogler M."/>
            <person name="Boedeker C."/>
            <person name="Pinto D."/>
            <person name="Vollmers J."/>
            <person name="Rivas-Marin E."/>
            <person name="Kohn T."/>
            <person name="Peeters S.H."/>
            <person name="Heuer A."/>
            <person name="Rast P."/>
            <person name="Oberbeckmann S."/>
            <person name="Bunk B."/>
            <person name="Jeske O."/>
            <person name="Meyerdierks A."/>
            <person name="Storesund J.E."/>
            <person name="Kallscheuer N."/>
            <person name="Luecker S."/>
            <person name="Lage O.M."/>
            <person name="Pohl T."/>
            <person name="Merkel B.J."/>
            <person name="Hornburger P."/>
            <person name="Mueller R.-W."/>
            <person name="Bruemmer F."/>
            <person name="Labrenz M."/>
            <person name="Spormann A.M."/>
            <person name="Op Den Camp H."/>
            <person name="Overmann J."/>
            <person name="Amann R."/>
            <person name="Jetten M.S.M."/>
            <person name="Mascher T."/>
            <person name="Medema M.H."/>
            <person name="Devos D.P."/>
            <person name="Kaster A.-K."/>
            <person name="Ovreas L."/>
            <person name="Rohde M."/>
            <person name="Galperin M.Y."/>
            <person name="Jogler C."/>
        </authorList>
    </citation>
    <scope>NUCLEOTIDE SEQUENCE [LARGE SCALE GENOMIC DNA]</scope>
    <source>
        <strain evidence="4 5">Poly59</strain>
    </source>
</reference>
<accession>A0A5C6EQG5</accession>
<dbReference type="Pfam" id="PF07331">
    <property type="entry name" value="TctB"/>
    <property type="match status" value="1"/>
</dbReference>
<keyword evidence="2" id="KW-0812">Transmembrane</keyword>
<dbReference type="InterPro" id="IPR042100">
    <property type="entry name" value="Bug_dom1"/>
</dbReference>
<proteinExistence type="inferred from homology"/>
<evidence type="ECO:0000256" key="1">
    <source>
        <dbReference type="ARBA" id="ARBA00006987"/>
    </source>
</evidence>
<keyword evidence="5" id="KW-1185">Reference proteome</keyword>
<evidence type="ECO:0000256" key="2">
    <source>
        <dbReference type="SAM" id="Phobius"/>
    </source>
</evidence>
<dbReference type="PANTHER" id="PTHR42928:SF5">
    <property type="entry name" value="BLR1237 PROTEIN"/>
    <property type="match status" value="1"/>
</dbReference>
<evidence type="ECO:0000313" key="4">
    <source>
        <dbReference type="EMBL" id="TWU49846.1"/>
    </source>
</evidence>
<comment type="similarity">
    <text evidence="1">Belongs to the UPF0065 (bug) family.</text>
</comment>
<dbReference type="Pfam" id="PF03401">
    <property type="entry name" value="TctC"/>
    <property type="match status" value="1"/>
</dbReference>
<name>A0A5C6EQG5_9BACT</name>
<keyword evidence="2" id="KW-0472">Membrane</keyword>
<dbReference type="OrthoDB" id="8880247at2"/>
<feature type="transmembrane region" description="Helical" evidence="2">
    <location>
        <begin position="431"/>
        <end position="450"/>
    </location>
</feature>
<dbReference type="Gene3D" id="3.40.190.150">
    <property type="entry name" value="Bordetella uptake gene, domain 1"/>
    <property type="match status" value="1"/>
</dbReference>
<keyword evidence="2" id="KW-1133">Transmembrane helix</keyword>
<comment type="caution">
    <text evidence="4">The sequence shown here is derived from an EMBL/GenBank/DDBJ whole genome shotgun (WGS) entry which is preliminary data.</text>
</comment>
<keyword evidence="4" id="KW-0675">Receptor</keyword>
<gene>
    <name evidence="4" type="ORF">Poly59_44710</name>
</gene>